<organism evidence="1 2">
    <name type="scientific">Nothophoma quercina</name>
    <dbReference type="NCBI Taxonomy" id="749835"/>
    <lineage>
        <taxon>Eukaryota</taxon>
        <taxon>Fungi</taxon>
        <taxon>Dikarya</taxon>
        <taxon>Ascomycota</taxon>
        <taxon>Pezizomycotina</taxon>
        <taxon>Dothideomycetes</taxon>
        <taxon>Pleosporomycetidae</taxon>
        <taxon>Pleosporales</taxon>
        <taxon>Pleosporineae</taxon>
        <taxon>Didymellaceae</taxon>
        <taxon>Nothophoma</taxon>
    </lineage>
</organism>
<name>A0ABR3RYW2_9PLEO</name>
<keyword evidence="2" id="KW-1185">Reference proteome</keyword>
<protein>
    <submittedName>
        <fullName evidence="1">Uncharacterized protein</fullName>
    </submittedName>
</protein>
<evidence type="ECO:0000313" key="2">
    <source>
        <dbReference type="Proteomes" id="UP001521222"/>
    </source>
</evidence>
<dbReference type="EMBL" id="JAKIXB020000004">
    <property type="protein sequence ID" value="KAL1609177.1"/>
    <property type="molecule type" value="Genomic_DNA"/>
</dbReference>
<reference evidence="1 2" key="1">
    <citation type="submission" date="2024-02" db="EMBL/GenBank/DDBJ databases">
        <title>De novo assembly and annotation of 12 fungi associated with fruit tree decline syndrome in Ontario, Canada.</title>
        <authorList>
            <person name="Sulman M."/>
            <person name="Ellouze W."/>
            <person name="Ilyukhin E."/>
        </authorList>
    </citation>
    <scope>NUCLEOTIDE SEQUENCE [LARGE SCALE GENOMIC DNA]</scope>
    <source>
        <strain evidence="1 2">M97-236</strain>
    </source>
</reference>
<dbReference type="Proteomes" id="UP001521222">
    <property type="component" value="Unassembled WGS sequence"/>
</dbReference>
<proteinExistence type="predicted"/>
<gene>
    <name evidence="1" type="ORF">SLS59_001541</name>
</gene>
<comment type="caution">
    <text evidence="1">The sequence shown here is derived from an EMBL/GenBank/DDBJ whole genome shotgun (WGS) entry which is preliminary data.</text>
</comment>
<sequence>MGSHSEELCDHIYYFTEDHVDEDPWKDSKDLGPDYNAGSWESDSNFKPYTSLLRHMNNIDSQALRRPLAFAQTCKQLRAEYRPFWLSHARLCVDVNVLQAFTDTILLISDDYKYAPKELYVSYSYDVYNQPDAPIDDAKNRCFGIRCSFDEDTGDTKMHIRLNEGIRKSCDLAQYAEKLLKRWGASSVKYAEHMRFLFEFDVRQDYSKEHGDSARPSTCEVTEIASKSGGSSNNEWFRWAQFYL</sequence>
<evidence type="ECO:0000313" key="1">
    <source>
        <dbReference type="EMBL" id="KAL1609177.1"/>
    </source>
</evidence>
<accession>A0ABR3RYW2</accession>